<reference evidence="1 2" key="1">
    <citation type="journal article" date="2021" name="Hortic Res">
        <title>Chromosome-scale assembly of the Dendrobium chrysotoxum genome enhances the understanding of orchid evolution.</title>
        <authorList>
            <person name="Zhang Y."/>
            <person name="Zhang G.Q."/>
            <person name="Zhang D."/>
            <person name="Liu X.D."/>
            <person name="Xu X.Y."/>
            <person name="Sun W.H."/>
            <person name="Yu X."/>
            <person name="Zhu X."/>
            <person name="Wang Z.W."/>
            <person name="Zhao X."/>
            <person name="Zhong W.Y."/>
            <person name="Chen H."/>
            <person name="Yin W.L."/>
            <person name="Huang T."/>
            <person name="Niu S.C."/>
            <person name="Liu Z.J."/>
        </authorList>
    </citation>
    <scope>NUCLEOTIDE SEQUENCE [LARGE SCALE GENOMIC DNA]</scope>
    <source>
        <strain evidence="1">Lindl</strain>
    </source>
</reference>
<gene>
    <name evidence="1" type="ORF">IEQ34_012733</name>
</gene>
<accession>A0AAV7GNZ9</accession>
<name>A0AAV7GNZ9_DENCH</name>
<keyword evidence="2" id="KW-1185">Reference proteome</keyword>
<sequence>MHVAEVLPTEEQKCAIEKLKKLQRDQYEREQFNSIHSKETGSRMEEIYVNVFPEQRNENDQDDQIQDGGAFWDIFRREDRCRSAESIP</sequence>
<protein>
    <submittedName>
        <fullName evidence="1">Uncharacterized protein</fullName>
    </submittedName>
</protein>
<dbReference type="AlphaFoldDB" id="A0AAV7GNZ9"/>
<organism evidence="1 2">
    <name type="scientific">Dendrobium chrysotoxum</name>
    <name type="common">Orchid</name>
    <dbReference type="NCBI Taxonomy" id="161865"/>
    <lineage>
        <taxon>Eukaryota</taxon>
        <taxon>Viridiplantae</taxon>
        <taxon>Streptophyta</taxon>
        <taxon>Embryophyta</taxon>
        <taxon>Tracheophyta</taxon>
        <taxon>Spermatophyta</taxon>
        <taxon>Magnoliopsida</taxon>
        <taxon>Liliopsida</taxon>
        <taxon>Asparagales</taxon>
        <taxon>Orchidaceae</taxon>
        <taxon>Epidendroideae</taxon>
        <taxon>Malaxideae</taxon>
        <taxon>Dendrobiinae</taxon>
        <taxon>Dendrobium</taxon>
    </lineage>
</organism>
<proteinExistence type="predicted"/>
<evidence type="ECO:0000313" key="1">
    <source>
        <dbReference type="EMBL" id="KAH0457418.1"/>
    </source>
</evidence>
<dbReference type="Proteomes" id="UP000775213">
    <property type="component" value="Unassembled WGS sequence"/>
</dbReference>
<dbReference type="EMBL" id="JAGFBR010000012">
    <property type="protein sequence ID" value="KAH0457418.1"/>
    <property type="molecule type" value="Genomic_DNA"/>
</dbReference>
<dbReference type="Gene3D" id="2.60.120.650">
    <property type="entry name" value="Cupin"/>
    <property type="match status" value="1"/>
</dbReference>
<evidence type="ECO:0000313" key="2">
    <source>
        <dbReference type="Proteomes" id="UP000775213"/>
    </source>
</evidence>
<comment type="caution">
    <text evidence="1">The sequence shown here is derived from an EMBL/GenBank/DDBJ whole genome shotgun (WGS) entry which is preliminary data.</text>
</comment>